<dbReference type="OrthoDB" id="8563353at2"/>
<name>A0A369WAT6_9GAMM</name>
<feature type="chain" id="PRO_5017076223" evidence="1">
    <location>
        <begin position="21"/>
        <end position="143"/>
    </location>
</feature>
<gene>
    <name evidence="3" type="ORF">DV711_15025</name>
</gene>
<accession>A0A369WAT6</accession>
<dbReference type="AlphaFoldDB" id="A0A369WAT6"/>
<keyword evidence="1" id="KW-0732">Signal</keyword>
<reference evidence="3 4" key="1">
    <citation type="submission" date="2018-07" db="EMBL/GenBank/DDBJ databases">
        <title>Motiliproteus coralliicola sp. nov., a bacterium isolated from Coral.</title>
        <authorList>
            <person name="Wang G."/>
        </authorList>
    </citation>
    <scope>NUCLEOTIDE SEQUENCE [LARGE SCALE GENOMIC DNA]</scope>
    <source>
        <strain evidence="3 4">C34</strain>
    </source>
</reference>
<feature type="domain" description="DUF4426" evidence="2">
    <location>
        <begin position="25"/>
        <end position="143"/>
    </location>
</feature>
<evidence type="ECO:0000313" key="3">
    <source>
        <dbReference type="EMBL" id="RDE18922.1"/>
    </source>
</evidence>
<dbReference type="InterPro" id="IPR025218">
    <property type="entry name" value="DUF4426"/>
</dbReference>
<protein>
    <submittedName>
        <fullName evidence="3">DUF4426 domain-containing protein</fullName>
    </submittedName>
</protein>
<dbReference type="Proteomes" id="UP000253769">
    <property type="component" value="Unassembled WGS sequence"/>
</dbReference>
<dbReference type="RefSeq" id="WP_114696539.1">
    <property type="nucleotide sequence ID" value="NZ_QQOH01000004.1"/>
</dbReference>
<proteinExistence type="predicted"/>
<comment type="caution">
    <text evidence="3">The sequence shown here is derived from an EMBL/GenBank/DDBJ whole genome shotgun (WGS) entry which is preliminary data.</text>
</comment>
<evidence type="ECO:0000256" key="1">
    <source>
        <dbReference type="SAM" id="SignalP"/>
    </source>
</evidence>
<keyword evidence="4" id="KW-1185">Reference proteome</keyword>
<organism evidence="3 4">
    <name type="scientific">Motiliproteus coralliicola</name>
    <dbReference type="NCBI Taxonomy" id="2283196"/>
    <lineage>
        <taxon>Bacteria</taxon>
        <taxon>Pseudomonadati</taxon>
        <taxon>Pseudomonadota</taxon>
        <taxon>Gammaproteobacteria</taxon>
        <taxon>Oceanospirillales</taxon>
        <taxon>Oceanospirillaceae</taxon>
        <taxon>Motiliproteus</taxon>
    </lineage>
</organism>
<dbReference type="Pfam" id="PF14467">
    <property type="entry name" value="DUF4426"/>
    <property type="match status" value="1"/>
</dbReference>
<dbReference type="Gene3D" id="2.60.40.3340">
    <property type="entry name" value="Domain of unknown function DUF4426"/>
    <property type="match status" value="1"/>
</dbReference>
<dbReference type="EMBL" id="QQOH01000004">
    <property type="protein sequence ID" value="RDE18922.1"/>
    <property type="molecule type" value="Genomic_DNA"/>
</dbReference>
<evidence type="ECO:0000313" key="4">
    <source>
        <dbReference type="Proteomes" id="UP000253769"/>
    </source>
</evidence>
<evidence type="ECO:0000259" key="2">
    <source>
        <dbReference type="Pfam" id="PF14467"/>
    </source>
</evidence>
<sequence length="143" mass="16669">MRRSIFTLLLAMLLPGLTQAEQFEAVDHYQIHYNALGTTFLLPEVAEQYQIQRSKVRGLVNISVLDSRADNSAVVAQVRGEIRNLVDQRQPLNFRQVREGDAIYYIAEFRFTDDERLFFELQVQPDPNGPSYPLNFEQHFYTE</sequence>
<feature type="signal peptide" evidence="1">
    <location>
        <begin position="1"/>
        <end position="20"/>
    </location>
</feature>